<keyword evidence="3" id="KW-1185">Reference proteome</keyword>
<proteinExistence type="predicted"/>
<evidence type="ECO:0000256" key="1">
    <source>
        <dbReference type="SAM" id="MobiDB-lite"/>
    </source>
</evidence>
<feature type="region of interest" description="Disordered" evidence="1">
    <location>
        <begin position="1"/>
        <end position="49"/>
    </location>
</feature>
<protein>
    <submittedName>
        <fullName evidence="2">Uncharacterized protein</fullName>
    </submittedName>
</protein>
<feature type="compositionally biased region" description="Basic and acidic residues" evidence="1">
    <location>
        <begin position="222"/>
        <end position="233"/>
    </location>
</feature>
<name>A0ABR4E7Q6_9PEZI</name>
<dbReference type="PANTHER" id="PTHR34213">
    <property type="entry name" value="NUCLEAR TRANSPORT FACTOR 2 (NTF2) FAMILY PROTEIN"/>
    <property type="match status" value="1"/>
</dbReference>
<feature type="compositionally biased region" description="Basic and acidic residues" evidence="1">
    <location>
        <begin position="29"/>
        <end position="44"/>
    </location>
</feature>
<feature type="compositionally biased region" description="Polar residues" evidence="1">
    <location>
        <begin position="1"/>
        <end position="10"/>
    </location>
</feature>
<sequence>MSAQASSQHGADSGKVNFPTDASLPGEYFEVRQTHPTGDYKPDPSKSLPLSTARQSLLDDIIALYEMKPTVDRVKRYTPDCVYNDQFVYANDRYIMAGQWFALPKLFAGAKSHGYQVVTNDRDLIQFKHEEEWTFKVIPKTAVVNAIVSLSLDPATIDSDFIRVKYHKDQANEKDYSNEGFGAVIKKFQADKVAPLMDSPEVKQFEADKDAGKEKRRTYGTGKKEGDAPVKDL</sequence>
<gene>
    <name evidence="2" type="ORF">FJTKL_14505</name>
</gene>
<reference evidence="2 3" key="1">
    <citation type="submission" date="2024-03" db="EMBL/GenBank/DDBJ databases">
        <title>A high-quality draft genome sequence of Diaporthe vaccinii, a causative agent of upright dieback and viscid rot disease in cranberry plants.</title>
        <authorList>
            <person name="Sarrasin M."/>
            <person name="Lang B.F."/>
            <person name="Burger G."/>
        </authorList>
    </citation>
    <scope>NUCLEOTIDE SEQUENCE [LARGE SCALE GENOMIC DNA]</scope>
    <source>
        <strain evidence="2 3">IS7</strain>
    </source>
</reference>
<evidence type="ECO:0000313" key="2">
    <source>
        <dbReference type="EMBL" id="KAL2278410.1"/>
    </source>
</evidence>
<organism evidence="2 3">
    <name type="scientific">Diaporthe vaccinii</name>
    <dbReference type="NCBI Taxonomy" id="105482"/>
    <lineage>
        <taxon>Eukaryota</taxon>
        <taxon>Fungi</taxon>
        <taxon>Dikarya</taxon>
        <taxon>Ascomycota</taxon>
        <taxon>Pezizomycotina</taxon>
        <taxon>Sordariomycetes</taxon>
        <taxon>Sordariomycetidae</taxon>
        <taxon>Diaporthales</taxon>
        <taxon>Diaporthaceae</taxon>
        <taxon>Diaporthe</taxon>
        <taxon>Diaporthe eres species complex</taxon>
    </lineage>
</organism>
<evidence type="ECO:0000313" key="3">
    <source>
        <dbReference type="Proteomes" id="UP001600888"/>
    </source>
</evidence>
<dbReference type="EMBL" id="JBAWTH010000087">
    <property type="protein sequence ID" value="KAL2278410.1"/>
    <property type="molecule type" value="Genomic_DNA"/>
</dbReference>
<dbReference type="PANTHER" id="PTHR34213:SF2">
    <property type="entry name" value="NUCLEAR TRANSPORT FACTOR 2 (NTF2) FAMILY PROTEIN"/>
    <property type="match status" value="1"/>
</dbReference>
<accession>A0ABR4E7Q6</accession>
<comment type="caution">
    <text evidence="2">The sequence shown here is derived from an EMBL/GenBank/DDBJ whole genome shotgun (WGS) entry which is preliminary data.</text>
</comment>
<feature type="compositionally biased region" description="Basic and acidic residues" evidence="1">
    <location>
        <begin position="200"/>
        <end position="213"/>
    </location>
</feature>
<feature type="region of interest" description="Disordered" evidence="1">
    <location>
        <begin position="199"/>
        <end position="233"/>
    </location>
</feature>
<dbReference type="Proteomes" id="UP001600888">
    <property type="component" value="Unassembled WGS sequence"/>
</dbReference>